<feature type="domain" description="tRNA synthetases class I (E and Q) anti-codon binding" evidence="17">
    <location>
        <begin position="616"/>
        <end position="688"/>
    </location>
</feature>
<dbReference type="FunFam" id="3.90.800.10:FF:000001">
    <property type="entry name" value="Glutamine--tRNA ligase"/>
    <property type="match status" value="1"/>
</dbReference>
<feature type="domain" description="Glutamate--tRNA ligase N-terminal" evidence="16">
    <location>
        <begin position="21"/>
        <end position="73"/>
    </location>
</feature>
<feature type="domain" description="Glutamyl/glutaminyl-tRNA synthetase class Ib catalytic" evidence="14">
    <location>
        <begin position="204"/>
        <end position="509"/>
    </location>
</feature>
<dbReference type="NCBIfam" id="TIGR00463">
    <property type="entry name" value="gltX_arch"/>
    <property type="match status" value="1"/>
</dbReference>
<dbReference type="GO" id="GO:0005829">
    <property type="term" value="C:cytosol"/>
    <property type="evidence" value="ECO:0007669"/>
    <property type="project" value="TreeGrafter"/>
</dbReference>
<evidence type="ECO:0000313" key="19">
    <source>
        <dbReference type="Proteomes" id="UP000449547"/>
    </source>
</evidence>
<evidence type="ECO:0000259" key="14">
    <source>
        <dbReference type="Pfam" id="PF00749"/>
    </source>
</evidence>
<comment type="catalytic activity">
    <reaction evidence="12">
        <text>tRNA(Glu) + L-glutamate + ATP = L-glutamyl-tRNA(Glu) + AMP + diphosphate</text>
        <dbReference type="Rhea" id="RHEA:23540"/>
        <dbReference type="Rhea" id="RHEA-COMP:9663"/>
        <dbReference type="Rhea" id="RHEA-COMP:9680"/>
        <dbReference type="ChEBI" id="CHEBI:29985"/>
        <dbReference type="ChEBI" id="CHEBI:30616"/>
        <dbReference type="ChEBI" id="CHEBI:33019"/>
        <dbReference type="ChEBI" id="CHEBI:78442"/>
        <dbReference type="ChEBI" id="CHEBI:78520"/>
        <dbReference type="ChEBI" id="CHEBI:456215"/>
        <dbReference type="EC" id="6.1.1.17"/>
    </reaction>
</comment>
<dbReference type="Gene3D" id="3.40.50.620">
    <property type="entry name" value="HUPs"/>
    <property type="match status" value="1"/>
</dbReference>
<dbReference type="FunFam" id="1.10.1160.10:FF:000001">
    <property type="entry name" value="Glutamine--tRNA ligase"/>
    <property type="match status" value="1"/>
</dbReference>
<name>A0A642UDV0_DIURU</name>
<comment type="similarity">
    <text evidence="2">Belongs to the class-I aminoacyl-tRNA synthetase family. Glutamate--tRNA ligase type 2 subfamily.</text>
</comment>
<dbReference type="FunFam" id="3.40.50.620:FF:000070">
    <property type="entry name" value="Bifunctional glutamate/proline--tRNA ligase"/>
    <property type="match status" value="1"/>
</dbReference>
<comment type="subcellular location">
    <subcellularLocation>
        <location evidence="1">Cytoplasm</location>
    </subcellularLocation>
</comment>
<evidence type="ECO:0000256" key="13">
    <source>
        <dbReference type="RuleBase" id="RU363037"/>
    </source>
</evidence>
<dbReference type="PRINTS" id="PR00987">
    <property type="entry name" value="TRNASYNTHGLU"/>
</dbReference>
<dbReference type="SUPFAM" id="SSF50715">
    <property type="entry name" value="Ribosomal protein L25-like"/>
    <property type="match status" value="1"/>
</dbReference>
<evidence type="ECO:0000256" key="10">
    <source>
        <dbReference type="ARBA" id="ARBA00023146"/>
    </source>
</evidence>
<dbReference type="Gene3D" id="3.90.800.10">
    <property type="entry name" value="Glutamyl-tRNA Synthetase, Domain 3"/>
    <property type="match status" value="1"/>
</dbReference>
<dbReference type="InterPro" id="IPR020058">
    <property type="entry name" value="Glu/Gln-tRNA-synth_Ib_cat-dom"/>
</dbReference>
<keyword evidence="19" id="KW-1185">Reference proteome</keyword>
<evidence type="ECO:0000256" key="4">
    <source>
        <dbReference type="ARBA" id="ARBA00022490"/>
    </source>
</evidence>
<dbReference type="VEuPathDB" id="FungiDB:DIURU_005271"/>
<keyword evidence="8 13" id="KW-0067">ATP-binding</keyword>
<dbReference type="FunFam" id="2.40.240.10:FF:000004">
    <property type="entry name" value="Glutamyl-tRNA synthetase, cytoplasmic"/>
    <property type="match status" value="1"/>
</dbReference>
<comment type="caution">
    <text evidence="18">The sequence shown here is derived from an EMBL/GenBank/DDBJ whole genome shotgun (WGS) entry which is preliminary data.</text>
</comment>
<dbReference type="PROSITE" id="PS00178">
    <property type="entry name" value="AA_TRNA_LIGASE_I"/>
    <property type="match status" value="1"/>
</dbReference>
<dbReference type="RefSeq" id="XP_034009895.1">
    <property type="nucleotide sequence ID" value="XM_034158235.1"/>
</dbReference>
<dbReference type="Gene3D" id="1.10.1160.10">
    <property type="entry name" value="Glutamyl-trna Synthetase, Domain 2"/>
    <property type="match status" value="1"/>
</dbReference>
<sequence>MKVTLAAKAQQVAYPAFLLANYVNSTKDIDGNVEVDIVDDKEVGEAKESVQLEDGTTVIAGQKNVITYLAEKFQIPKGAWQWSEFALEKLYNKNFGVLKDDLEKLNAHLNLRSYIDNYALTVSDIVVWGAIRANPLKMNYDMFINVGRWFDYLGSDHRFQAAIDHYVKLLKDLRAAEKVAKAGGKKETHKANFDIDLPGAEVGKVVTRFPPEPSGYLHIGHAKAAVLNEYFAHQYKGKLIIRFDDTNPSKERMEFQDSIIEDLALLGVKGDVVSYSSDYFDKMYDLALKMIKEGHAYCDDTPVDKMREERMDGIASARRDRSVEENLKIFTEEMKQGTEEGQKHCLRAKLDYANPNKALRDPVIYRCNLTPHHRTGTTWKMYPTYDFCAPVVDSLEGVTHALRTNEYRDRNPQYEWMIKTLGLRPVTIWDFARVNFVRTLLSKRKLQWFVDKQFVSNWDDPRFPTVRGVRRRGMTVEGLRNFIIAQGPSRNVINLEWSSIWALNKKIIDPICPRFTAIDAKDAVVVNLDGPAEAKTEQRPKHKKNPDVGTKPVIFANKILLSQEDAASLGDNEEVTLMDWGNAIVTAIHKDASGKVTSVDAKLNLDGDFRKTSKKLTWIADTPDKIKVQLVDFDHLITKDKLEEGDNFEDFITPQSEFKTDAIADLNVRDLKEGDIIQFERKGYYRLDKQGDVPVLFSIPDGKNAGKK</sequence>
<keyword evidence="9 13" id="KW-0648">Protein biosynthesis</keyword>
<dbReference type="InterPro" id="IPR041103">
    <property type="entry name" value="GluRS_N"/>
</dbReference>
<dbReference type="HAMAP" id="MF_02076">
    <property type="entry name" value="Glu_tRNA_synth_type2"/>
    <property type="match status" value="1"/>
</dbReference>
<dbReference type="InterPro" id="IPR020059">
    <property type="entry name" value="Glu/Gln-tRNA-synth_Ib_codon-bd"/>
</dbReference>
<dbReference type="Gene3D" id="1.20.1050.10">
    <property type="match status" value="1"/>
</dbReference>
<dbReference type="OMA" id="FIHIPDG"/>
<dbReference type="InterPro" id="IPR001412">
    <property type="entry name" value="aa-tRNA-synth_I_CS"/>
</dbReference>
<keyword evidence="10 13" id="KW-0030">Aminoacyl-tRNA synthetase</keyword>
<evidence type="ECO:0000256" key="1">
    <source>
        <dbReference type="ARBA" id="ARBA00004496"/>
    </source>
</evidence>
<organism evidence="18 19">
    <name type="scientific">Diutina rugosa</name>
    <name type="common">Yeast</name>
    <name type="synonym">Candida rugosa</name>
    <dbReference type="NCBI Taxonomy" id="5481"/>
    <lineage>
        <taxon>Eukaryota</taxon>
        <taxon>Fungi</taxon>
        <taxon>Dikarya</taxon>
        <taxon>Ascomycota</taxon>
        <taxon>Saccharomycotina</taxon>
        <taxon>Pichiomycetes</taxon>
        <taxon>Debaryomycetaceae</taxon>
        <taxon>Diutina</taxon>
    </lineage>
</organism>
<evidence type="ECO:0000256" key="11">
    <source>
        <dbReference type="ARBA" id="ARBA00030865"/>
    </source>
</evidence>
<dbReference type="GeneID" id="54783922"/>
<dbReference type="InterPro" id="IPR014729">
    <property type="entry name" value="Rossmann-like_a/b/a_fold"/>
</dbReference>
<dbReference type="Pfam" id="PF00749">
    <property type="entry name" value="tRNA-synt_1c"/>
    <property type="match status" value="1"/>
</dbReference>
<dbReference type="GO" id="GO:1990825">
    <property type="term" value="F:sequence-specific mRNA binding"/>
    <property type="evidence" value="ECO:0007669"/>
    <property type="project" value="UniProtKB-ARBA"/>
</dbReference>
<keyword evidence="6 13" id="KW-0436">Ligase</keyword>
<evidence type="ECO:0000256" key="9">
    <source>
        <dbReference type="ARBA" id="ARBA00022917"/>
    </source>
</evidence>
<dbReference type="EMBL" id="SWFT01000158">
    <property type="protein sequence ID" value="KAA8897294.1"/>
    <property type="molecule type" value="Genomic_DNA"/>
</dbReference>
<dbReference type="InterPro" id="IPR004526">
    <property type="entry name" value="Glu-tRNA-synth_arc/euk"/>
</dbReference>
<dbReference type="InterPro" id="IPR020061">
    <property type="entry name" value="Glu_tRNA_lig_a-bdl"/>
</dbReference>
<evidence type="ECO:0000256" key="5">
    <source>
        <dbReference type="ARBA" id="ARBA00022553"/>
    </source>
</evidence>
<dbReference type="SUPFAM" id="SSF47616">
    <property type="entry name" value="GST C-terminal domain-like"/>
    <property type="match status" value="1"/>
</dbReference>
<gene>
    <name evidence="18" type="ORF">DIURU_005271</name>
</gene>
<dbReference type="InterPro" id="IPR049437">
    <property type="entry name" value="tRNA-synt_1c_C2"/>
</dbReference>
<keyword evidence="7 13" id="KW-0547">Nucleotide-binding</keyword>
<evidence type="ECO:0000256" key="2">
    <source>
        <dbReference type="ARBA" id="ARBA00008927"/>
    </source>
</evidence>
<dbReference type="AlphaFoldDB" id="A0A642UDV0"/>
<dbReference type="Pfam" id="PF03950">
    <property type="entry name" value="tRNA-synt_1c_C"/>
    <property type="match status" value="1"/>
</dbReference>
<evidence type="ECO:0000259" key="15">
    <source>
        <dbReference type="Pfam" id="PF03950"/>
    </source>
</evidence>
<keyword evidence="4" id="KW-0963">Cytoplasm</keyword>
<evidence type="ECO:0000259" key="17">
    <source>
        <dbReference type="Pfam" id="PF20974"/>
    </source>
</evidence>
<dbReference type="GO" id="GO:0017102">
    <property type="term" value="C:methionyl glutamyl tRNA synthetase complex"/>
    <property type="evidence" value="ECO:0007669"/>
    <property type="project" value="TreeGrafter"/>
</dbReference>
<proteinExistence type="inferred from homology"/>
<dbReference type="PANTHER" id="PTHR43097:SF5">
    <property type="entry name" value="GLUTAMATE--TRNA LIGASE"/>
    <property type="match status" value="1"/>
</dbReference>
<dbReference type="InterPro" id="IPR020056">
    <property type="entry name" value="Rbsml_bL25/Gln-tRNA_synth_N"/>
</dbReference>
<evidence type="ECO:0000256" key="6">
    <source>
        <dbReference type="ARBA" id="ARBA00022598"/>
    </source>
</evidence>
<dbReference type="InterPro" id="IPR036282">
    <property type="entry name" value="Glutathione-S-Trfase_C_sf"/>
</dbReference>
<dbReference type="Pfam" id="PF20974">
    <property type="entry name" value="tRNA-synt_1c_C2"/>
    <property type="match status" value="1"/>
</dbReference>
<dbReference type="GO" id="GO:0006424">
    <property type="term" value="P:glutamyl-tRNA aminoacylation"/>
    <property type="evidence" value="ECO:0007669"/>
    <property type="project" value="InterPro"/>
</dbReference>
<reference evidence="18 19" key="1">
    <citation type="submission" date="2019-07" db="EMBL/GenBank/DDBJ databases">
        <title>Genome assembly of two rare yeast pathogens: Diutina rugosa and Trichomonascus ciferrii.</title>
        <authorList>
            <person name="Mixao V."/>
            <person name="Saus E."/>
            <person name="Hansen A."/>
            <person name="Lass-Flor C."/>
            <person name="Gabaldon T."/>
        </authorList>
    </citation>
    <scope>NUCLEOTIDE SEQUENCE [LARGE SCALE GENOMIC DNA]</scope>
    <source>
        <strain evidence="18 19">CBS 613</strain>
    </source>
</reference>
<dbReference type="Gene3D" id="3.40.30.70">
    <property type="match status" value="1"/>
</dbReference>
<evidence type="ECO:0000256" key="3">
    <source>
        <dbReference type="ARBA" id="ARBA00012835"/>
    </source>
</evidence>
<evidence type="ECO:0000256" key="7">
    <source>
        <dbReference type="ARBA" id="ARBA00022741"/>
    </source>
</evidence>
<dbReference type="OrthoDB" id="10250478at2759"/>
<dbReference type="InterPro" id="IPR011035">
    <property type="entry name" value="Ribosomal_bL25/Gln-tRNA_synth"/>
</dbReference>
<dbReference type="EC" id="6.1.1.17" evidence="3"/>
<dbReference type="Pfam" id="PF18466">
    <property type="entry name" value="GluRS_N"/>
    <property type="match status" value="1"/>
</dbReference>
<dbReference type="InterPro" id="IPR050132">
    <property type="entry name" value="Gln/Glu-tRNA_Ligase"/>
</dbReference>
<dbReference type="Proteomes" id="UP000449547">
    <property type="component" value="Unassembled WGS sequence"/>
</dbReference>
<accession>A0A642UDV0</accession>
<dbReference type="GO" id="GO:0004818">
    <property type="term" value="F:glutamate-tRNA ligase activity"/>
    <property type="evidence" value="ECO:0007669"/>
    <property type="project" value="UniProtKB-EC"/>
</dbReference>
<evidence type="ECO:0000256" key="8">
    <source>
        <dbReference type="ARBA" id="ARBA00022840"/>
    </source>
</evidence>
<feature type="domain" description="Glutamyl/glutaminyl-tRNA synthetase class Ib anti-codon binding" evidence="15">
    <location>
        <begin position="512"/>
        <end position="603"/>
    </location>
</feature>
<dbReference type="GO" id="GO:0005524">
    <property type="term" value="F:ATP binding"/>
    <property type="evidence" value="ECO:0007669"/>
    <property type="project" value="UniProtKB-KW"/>
</dbReference>
<keyword evidence="5" id="KW-0597">Phosphoprotein</keyword>
<evidence type="ECO:0000259" key="16">
    <source>
        <dbReference type="Pfam" id="PF18466"/>
    </source>
</evidence>
<dbReference type="InterPro" id="IPR000924">
    <property type="entry name" value="Glu/Gln-tRNA-synth"/>
</dbReference>
<dbReference type="Gene3D" id="2.40.240.10">
    <property type="entry name" value="Ribosomal Protein L25, Chain P"/>
    <property type="match status" value="1"/>
</dbReference>
<protein>
    <recommendedName>
        <fullName evidence="3">glutamate--tRNA ligase</fullName>
        <ecNumber evidence="3">6.1.1.17</ecNumber>
    </recommendedName>
    <alternativeName>
        <fullName evidence="11">Glutamyl-tRNA synthetase</fullName>
    </alternativeName>
</protein>
<evidence type="ECO:0000256" key="12">
    <source>
        <dbReference type="ARBA" id="ARBA00048351"/>
    </source>
</evidence>
<dbReference type="SUPFAM" id="SSF52374">
    <property type="entry name" value="Nucleotidylyl transferase"/>
    <property type="match status" value="1"/>
</dbReference>
<dbReference type="PANTHER" id="PTHR43097">
    <property type="entry name" value="GLUTAMINE-TRNA LIGASE"/>
    <property type="match status" value="1"/>
</dbReference>
<evidence type="ECO:0000313" key="18">
    <source>
        <dbReference type="EMBL" id="KAA8897294.1"/>
    </source>
</evidence>
<dbReference type="GO" id="GO:0010494">
    <property type="term" value="C:cytoplasmic stress granule"/>
    <property type="evidence" value="ECO:0007669"/>
    <property type="project" value="UniProtKB-ARBA"/>
</dbReference>